<reference evidence="7 8" key="1">
    <citation type="journal article" date="2015" name="Genome Biol. Evol.">
        <title>Comparative Genomics of a Bacterivorous Green Alga Reveals Evolutionary Causalities and Consequences of Phago-Mixotrophic Mode of Nutrition.</title>
        <authorList>
            <person name="Burns J.A."/>
            <person name="Paasch A."/>
            <person name="Narechania A."/>
            <person name="Kim E."/>
        </authorList>
    </citation>
    <scope>NUCLEOTIDE SEQUENCE [LARGE SCALE GENOMIC DNA]</scope>
    <source>
        <strain evidence="7 8">PLY_AMNH</strain>
    </source>
</reference>
<keyword evidence="4" id="KW-0862">Zinc</keyword>
<comment type="subcellular location">
    <subcellularLocation>
        <location evidence="1">Nucleus</location>
    </subcellularLocation>
</comment>
<gene>
    <name evidence="7" type="ORF">CYMTET_3557</name>
</gene>
<comment type="caution">
    <text evidence="7">The sequence shown here is derived from an EMBL/GenBank/DDBJ whole genome shotgun (WGS) entry which is preliminary data.</text>
</comment>
<evidence type="ECO:0000313" key="7">
    <source>
        <dbReference type="EMBL" id="KAK3288992.1"/>
    </source>
</evidence>
<evidence type="ECO:0000256" key="6">
    <source>
        <dbReference type="SAM" id="MobiDB-lite"/>
    </source>
</evidence>
<dbReference type="InterPro" id="IPR012337">
    <property type="entry name" value="RNaseH-like_sf"/>
</dbReference>
<feature type="region of interest" description="Disordered" evidence="6">
    <location>
        <begin position="67"/>
        <end position="100"/>
    </location>
</feature>
<accession>A0AAE0LKY7</accession>
<keyword evidence="2" id="KW-0479">Metal-binding</keyword>
<dbReference type="PANTHER" id="PTHR46481:SF10">
    <property type="entry name" value="ZINC FINGER BED DOMAIN-CONTAINING PROTEIN 39"/>
    <property type="match status" value="1"/>
</dbReference>
<evidence type="ECO:0000256" key="1">
    <source>
        <dbReference type="ARBA" id="ARBA00004123"/>
    </source>
</evidence>
<dbReference type="InterPro" id="IPR052035">
    <property type="entry name" value="ZnF_BED_domain_contain"/>
</dbReference>
<evidence type="ECO:0000256" key="2">
    <source>
        <dbReference type="ARBA" id="ARBA00022723"/>
    </source>
</evidence>
<sequence>MSHLNQSMETHVKQVAMSKHSVFGSTVIDVYFMHWTVAKFRPQTWDLCVNIMEPYIRFDLKGMKNPLASKTKKRKTSSSSASGPSKKALAKRPPPTDRVPKDIYDALSTPLRGQSGFGDKHKFLLSLFHDVAEYQQTLQSEKTCALNVRTSLVCKYDETVKTNVAYHKINSGKLLIKILECRNVPDEDKVQLTNKSSADKAKEWRMAYDKKRKEQEMSDEQGLAAAEESVIEDSDPTATKRRERQSVLQDFGVQVVTEAQVMALNFLLGCFFFACKIPFAVVDNVFFRAFISALNPGYGKCLPARSQLRTSILDDVYEETLVSTEAALDRFPGKRTLSIDGKTNVTGRATCNIGEAKTGISAYITTKYFGKREHSGRVQARYVYEELKDKSEKFQAVVADNTGSMQVMFRLLRSWFPLLFILGCCVHVLDLLVEDMVKLEEPSAIVADFDFLTVFLKRYSMLWETLMDAQREKHGENARKLKVFPLTRFAFAYLMVSTALYSWSILRDIPDWPEYAVVKLKATQTKRTAEAEFNRFEDLVGDMALKKKGVALNFVLEPLCNILHYVEGDSVPPSHLLPLYCLYFKQMGELPLAVTTQFRRETLDSIKQLVKDRWLGTSRKVGLRHDFHCLAFCLDVYVQALVVLIFGEHELARILRTFSDENVMAAIKNYCGGENPKYHRLVQEYSVFKAKLDPYKLKLAAVTNHVRTAVGAKINRVLNDEQKSNKFSYFLCCLQHMHLISSPLVFFQSLDVVSAECGALVEMAVNVLQVLNQACGIERINKNADMVHSKARASFRLSNVRKAIYCFTNLVLQFKLKVSFREYLTTVLPVDEQDEVLLSFENELDSSDDELPAGTAAPQEEEEEEDMDIAEPELVDHRKVFDCPTGFKALEKPATFLSSAETLTGLFILMLWEAEGWELGKLMKYAPKRLEDDVQRGGGDGAEGSSRGAGILVEEAQFLHNAKYMGMTFWINLSGLAGDAEFDKVDTYLRMIIEKEISLKEGGNMISQFKKERMVQKHLVEVKVDIKLHREARTDGPEPKVPGEAELEDDEPTHLRDVTMFPRWKIVKGSMDDLKDIPRLPFTGAVIDCNYALDKEKTPDAMTKEEVQTFLESFNAKTTAPAWTVAFFCGFVQQNDFLEVIDNYCSGRAERFFWHKQNVHMNPNKSVRFNDVECGVLGYHVKSHAAGESSKKPEWMFNFELGEGERYSRASLMRGFPVVHQMFKRDGKVVDNH</sequence>
<dbReference type="EMBL" id="LGRX02000280">
    <property type="protein sequence ID" value="KAK3288992.1"/>
    <property type="molecule type" value="Genomic_DNA"/>
</dbReference>
<evidence type="ECO:0000256" key="3">
    <source>
        <dbReference type="ARBA" id="ARBA00022771"/>
    </source>
</evidence>
<organism evidence="7 8">
    <name type="scientific">Cymbomonas tetramitiformis</name>
    <dbReference type="NCBI Taxonomy" id="36881"/>
    <lineage>
        <taxon>Eukaryota</taxon>
        <taxon>Viridiplantae</taxon>
        <taxon>Chlorophyta</taxon>
        <taxon>Pyramimonadophyceae</taxon>
        <taxon>Pyramimonadales</taxon>
        <taxon>Pyramimonadaceae</taxon>
        <taxon>Cymbomonas</taxon>
    </lineage>
</organism>
<evidence type="ECO:0008006" key="9">
    <source>
        <dbReference type="Google" id="ProtNLM"/>
    </source>
</evidence>
<keyword evidence="3" id="KW-0863">Zinc-finger</keyword>
<keyword evidence="8" id="KW-1185">Reference proteome</keyword>
<proteinExistence type="predicted"/>
<feature type="compositionally biased region" description="Acidic residues" evidence="6">
    <location>
        <begin position="859"/>
        <end position="868"/>
    </location>
</feature>
<evidence type="ECO:0000256" key="4">
    <source>
        <dbReference type="ARBA" id="ARBA00022833"/>
    </source>
</evidence>
<feature type="region of interest" description="Disordered" evidence="6">
    <location>
        <begin position="846"/>
        <end position="868"/>
    </location>
</feature>
<dbReference type="GO" id="GO:0008270">
    <property type="term" value="F:zinc ion binding"/>
    <property type="evidence" value="ECO:0007669"/>
    <property type="project" value="UniProtKB-KW"/>
</dbReference>
<dbReference type="Proteomes" id="UP001190700">
    <property type="component" value="Unassembled WGS sequence"/>
</dbReference>
<feature type="compositionally biased region" description="Low complexity" evidence="6">
    <location>
        <begin position="77"/>
        <end position="87"/>
    </location>
</feature>
<protein>
    <recommendedName>
        <fullName evidence="9">DUF659 domain-containing protein</fullName>
    </recommendedName>
</protein>
<feature type="region of interest" description="Disordered" evidence="6">
    <location>
        <begin position="210"/>
        <end position="243"/>
    </location>
</feature>
<dbReference type="PANTHER" id="PTHR46481">
    <property type="entry name" value="ZINC FINGER BED DOMAIN-CONTAINING PROTEIN 4"/>
    <property type="match status" value="1"/>
</dbReference>
<dbReference type="SUPFAM" id="SSF53098">
    <property type="entry name" value="Ribonuclease H-like"/>
    <property type="match status" value="1"/>
</dbReference>
<keyword evidence="5" id="KW-0539">Nucleus</keyword>
<dbReference type="AlphaFoldDB" id="A0AAE0LKY7"/>
<evidence type="ECO:0000313" key="8">
    <source>
        <dbReference type="Proteomes" id="UP001190700"/>
    </source>
</evidence>
<name>A0AAE0LKY7_9CHLO</name>
<evidence type="ECO:0000256" key="5">
    <source>
        <dbReference type="ARBA" id="ARBA00023242"/>
    </source>
</evidence>
<dbReference type="GO" id="GO:0005634">
    <property type="term" value="C:nucleus"/>
    <property type="evidence" value="ECO:0007669"/>
    <property type="project" value="UniProtKB-SubCell"/>
</dbReference>